<dbReference type="GO" id="GO:0008757">
    <property type="term" value="F:S-adenosylmethionine-dependent methyltransferase activity"/>
    <property type="evidence" value="ECO:0007669"/>
    <property type="project" value="InterPro"/>
</dbReference>
<name>A0A0V0QEF4_PSEPJ</name>
<dbReference type="InterPro" id="IPR013216">
    <property type="entry name" value="Methyltransf_11"/>
</dbReference>
<keyword evidence="1" id="KW-0812">Transmembrane</keyword>
<dbReference type="SUPFAM" id="SSF53335">
    <property type="entry name" value="S-adenosyl-L-methionine-dependent methyltransferases"/>
    <property type="match status" value="1"/>
</dbReference>
<dbReference type="PANTHER" id="PTHR45036:SF1">
    <property type="entry name" value="METHYLTRANSFERASE LIKE 7A"/>
    <property type="match status" value="1"/>
</dbReference>
<reference evidence="3 4" key="1">
    <citation type="journal article" date="2015" name="Sci. Rep.">
        <title>Genome of the facultative scuticociliatosis pathogen Pseudocohnilembus persalinus provides insight into its virulence through horizontal gene transfer.</title>
        <authorList>
            <person name="Xiong J."/>
            <person name="Wang G."/>
            <person name="Cheng J."/>
            <person name="Tian M."/>
            <person name="Pan X."/>
            <person name="Warren A."/>
            <person name="Jiang C."/>
            <person name="Yuan D."/>
            <person name="Miao W."/>
        </authorList>
    </citation>
    <scope>NUCLEOTIDE SEQUENCE [LARGE SCALE GENOMIC DNA]</scope>
    <source>
        <strain evidence="3">36N120E</strain>
    </source>
</reference>
<evidence type="ECO:0000259" key="2">
    <source>
        <dbReference type="Pfam" id="PF08241"/>
    </source>
</evidence>
<dbReference type="Proteomes" id="UP000054937">
    <property type="component" value="Unassembled WGS sequence"/>
</dbReference>
<evidence type="ECO:0000313" key="3">
    <source>
        <dbReference type="EMBL" id="KRX00572.1"/>
    </source>
</evidence>
<keyword evidence="4" id="KW-1185">Reference proteome</keyword>
<protein>
    <recommendedName>
        <fullName evidence="2">Methyltransferase type 11 domain-containing protein</fullName>
    </recommendedName>
</protein>
<accession>A0A0V0QEF4</accession>
<keyword evidence="1" id="KW-0472">Membrane</keyword>
<comment type="caution">
    <text evidence="3">The sequence shown here is derived from an EMBL/GenBank/DDBJ whole genome shotgun (WGS) entry which is preliminary data.</text>
</comment>
<keyword evidence="1" id="KW-1133">Transmembrane helix</keyword>
<dbReference type="PANTHER" id="PTHR45036">
    <property type="entry name" value="METHYLTRANSFERASE LIKE 7B"/>
    <property type="match status" value="1"/>
</dbReference>
<dbReference type="InParanoid" id="A0A0V0QEF4"/>
<sequence>MAETVQKSGNLLKLGLFTITLCGGIGYGSYWYHNIKQFEEEIYKNSKQKKAFMYNIHQKLAADFDSMMDGYEKLSKIPQYRKILCSYAEGFVLETGIGTSRNLKYYPDGVRVLGVDWASNILEVGFQKSTGRNVLVDYKLEDVEKMTFKDDVFDSAVDTFGMEYYVNPEKALSELKRVVKKGGKIMILTTGLGSYDLLNLYQNIKTPYTVCNMGYFPNREWDKIIKEEDFTILKKERKMNGSVYMYILQNDKK</sequence>
<dbReference type="InterPro" id="IPR052356">
    <property type="entry name" value="Thiol_S-MT"/>
</dbReference>
<gene>
    <name evidence="3" type="ORF">PPERSA_12791</name>
</gene>
<dbReference type="OrthoDB" id="416496at2759"/>
<proteinExistence type="predicted"/>
<evidence type="ECO:0000313" key="4">
    <source>
        <dbReference type="Proteomes" id="UP000054937"/>
    </source>
</evidence>
<dbReference type="CDD" id="cd02440">
    <property type="entry name" value="AdoMet_MTases"/>
    <property type="match status" value="1"/>
</dbReference>
<evidence type="ECO:0000256" key="1">
    <source>
        <dbReference type="SAM" id="Phobius"/>
    </source>
</evidence>
<dbReference type="OMA" id="YENRCPL"/>
<dbReference type="Gene3D" id="3.40.50.150">
    <property type="entry name" value="Vaccinia Virus protein VP39"/>
    <property type="match status" value="1"/>
</dbReference>
<feature type="transmembrane region" description="Helical" evidence="1">
    <location>
        <begin position="12"/>
        <end position="32"/>
    </location>
</feature>
<dbReference type="Pfam" id="PF08241">
    <property type="entry name" value="Methyltransf_11"/>
    <property type="match status" value="1"/>
</dbReference>
<feature type="domain" description="Methyltransferase type 11" evidence="2">
    <location>
        <begin position="93"/>
        <end position="187"/>
    </location>
</feature>
<organism evidence="3 4">
    <name type="scientific">Pseudocohnilembus persalinus</name>
    <name type="common">Ciliate</name>
    <dbReference type="NCBI Taxonomy" id="266149"/>
    <lineage>
        <taxon>Eukaryota</taxon>
        <taxon>Sar</taxon>
        <taxon>Alveolata</taxon>
        <taxon>Ciliophora</taxon>
        <taxon>Intramacronucleata</taxon>
        <taxon>Oligohymenophorea</taxon>
        <taxon>Scuticociliatia</taxon>
        <taxon>Philasterida</taxon>
        <taxon>Pseudocohnilembidae</taxon>
        <taxon>Pseudocohnilembus</taxon>
    </lineage>
</organism>
<dbReference type="AlphaFoldDB" id="A0A0V0QEF4"/>
<dbReference type="InterPro" id="IPR029063">
    <property type="entry name" value="SAM-dependent_MTases_sf"/>
</dbReference>
<dbReference type="EMBL" id="LDAU01000184">
    <property type="protein sequence ID" value="KRX00572.1"/>
    <property type="molecule type" value="Genomic_DNA"/>
</dbReference>